<evidence type="ECO:0000259" key="4">
    <source>
        <dbReference type="Pfam" id="PF22725"/>
    </source>
</evidence>
<dbReference type="InterPro" id="IPR000683">
    <property type="entry name" value="Gfo/Idh/MocA-like_OxRdtase_N"/>
</dbReference>
<proteinExistence type="inferred from homology"/>
<dbReference type="RefSeq" id="WP_378248351.1">
    <property type="nucleotide sequence ID" value="NZ_JBHSKF010000006.1"/>
</dbReference>
<dbReference type="PANTHER" id="PTHR42840">
    <property type="entry name" value="NAD(P)-BINDING ROSSMANN-FOLD SUPERFAMILY PROTEIN-RELATED"/>
    <property type="match status" value="1"/>
</dbReference>
<gene>
    <name evidence="5" type="ORF">ACFPM7_15700</name>
</gene>
<keyword evidence="2" id="KW-0560">Oxidoreductase</keyword>
<evidence type="ECO:0000313" key="6">
    <source>
        <dbReference type="Proteomes" id="UP001596157"/>
    </source>
</evidence>
<dbReference type="EMBL" id="JBHSKF010000006">
    <property type="protein sequence ID" value="MFC5288505.1"/>
    <property type="molecule type" value="Genomic_DNA"/>
</dbReference>
<dbReference type="SUPFAM" id="SSF55347">
    <property type="entry name" value="Glyceraldehyde-3-phosphate dehydrogenase-like, C-terminal domain"/>
    <property type="match status" value="1"/>
</dbReference>
<protein>
    <submittedName>
        <fullName evidence="5">Gfo/Idh/MocA family oxidoreductase</fullName>
    </submittedName>
</protein>
<organism evidence="5 6">
    <name type="scientific">Actinokineospora guangxiensis</name>
    <dbReference type="NCBI Taxonomy" id="1490288"/>
    <lineage>
        <taxon>Bacteria</taxon>
        <taxon>Bacillati</taxon>
        <taxon>Actinomycetota</taxon>
        <taxon>Actinomycetes</taxon>
        <taxon>Pseudonocardiales</taxon>
        <taxon>Pseudonocardiaceae</taxon>
        <taxon>Actinokineospora</taxon>
    </lineage>
</organism>
<accession>A0ABW0EQA1</accession>
<name>A0ABW0EQA1_9PSEU</name>
<dbReference type="InterPro" id="IPR036291">
    <property type="entry name" value="NAD(P)-bd_dom_sf"/>
</dbReference>
<evidence type="ECO:0000256" key="2">
    <source>
        <dbReference type="ARBA" id="ARBA00023002"/>
    </source>
</evidence>
<dbReference type="InterPro" id="IPR055170">
    <property type="entry name" value="GFO_IDH_MocA-like_dom"/>
</dbReference>
<comment type="caution">
    <text evidence="5">The sequence shown here is derived from an EMBL/GenBank/DDBJ whole genome shotgun (WGS) entry which is preliminary data.</text>
</comment>
<sequence>MRIGVAGVGRIGSMHARHLASLDAVDEVLLYDLIPGRAETPDPGTSRADALDDLLASCDGIVLATPTDTHPELVRRCVAAGVPALCEKPVAADEAEMEALVTEVESAAVPVLVGFQRRFDPAMVELHRRVRSGDVGTVYQVRAVGLDATPPDFAYLPASGGIFRDLLIHDLDAVPWLVGEPVVRVFASGSVLVHDAFADADDVDTAVVVLHFAGGAHALLSAGRHNPLGYDHRIEVHGSRDSLAVGLNPLTPLTSLDPGGATAGPDAYPGFPERFHAAYLNEMRVFLDVITGAAQNPSPVRDSLISLRLALACDRSRRSGAPVEL</sequence>
<dbReference type="PANTHER" id="PTHR42840:SF3">
    <property type="entry name" value="BINDING ROSSMANN FOLD OXIDOREDUCTASE, PUTATIVE (AFU_ORTHOLOGUE AFUA_2G10240)-RELATED"/>
    <property type="match status" value="1"/>
</dbReference>
<dbReference type="Pfam" id="PF01408">
    <property type="entry name" value="GFO_IDH_MocA"/>
    <property type="match status" value="1"/>
</dbReference>
<dbReference type="Gene3D" id="3.40.50.720">
    <property type="entry name" value="NAD(P)-binding Rossmann-like Domain"/>
    <property type="match status" value="1"/>
</dbReference>
<reference evidence="6" key="1">
    <citation type="journal article" date="2019" name="Int. J. Syst. Evol. Microbiol.">
        <title>The Global Catalogue of Microorganisms (GCM) 10K type strain sequencing project: providing services to taxonomists for standard genome sequencing and annotation.</title>
        <authorList>
            <consortium name="The Broad Institute Genomics Platform"/>
            <consortium name="The Broad Institute Genome Sequencing Center for Infectious Disease"/>
            <person name="Wu L."/>
            <person name="Ma J."/>
        </authorList>
    </citation>
    <scope>NUCLEOTIDE SEQUENCE [LARGE SCALE GENOMIC DNA]</scope>
    <source>
        <strain evidence="6">CCUG 59778</strain>
    </source>
</reference>
<dbReference type="SUPFAM" id="SSF51735">
    <property type="entry name" value="NAD(P)-binding Rossmann-fold domains"/>
    <property type="match status" value="1"/>
</dbReference>
<comment type="similarity">
    <text evidence="1">Belongs to the Gfo/Idh/MocA family.</text>
</comment>
<evidence type="ECO:0000256" key="1">
    <source>
        <dbReference type="ARBA" id="ARBA00010928"/>
    </source>
</evidence>
<dbReference type="Gene3D" id="3.30.360.10">
    <property type="entry name" value="Dihydrodipicolinate Reductase, domain 2"/>
    <property type="match status" value="1"/>
</dbReference>
<evidence type="ECO:0000313" key="5">
    <source>
        <dbReference type="EMBL" id="MFC5288505.1"/>
    </source>
</evidence>
<keyword evidence="6" id="KW-1185">Reference proteome</keyword>
<dbReference type="Pfam" id="PF22725">
    <property type="entry name" value="GFO_IDH_MocA_C3"/>
    <property type="match status" value="1"/>
</dbReference>
<dbReference type="Proteomes" id="UP001596157">
    <property type="component" value="Unassembled WGS sequence"/>
</dbReference>
<feature type="domain" description="Gfo/Idh/MocA-like oxidoreductase N-terminal" evidence="3">
    <location>
        <begin position="1"/>
        <end position="115"/>
    </location>
</feature>
<feature type="domain" description="GFO/IDH/MocA-like oxidoreductase" evidence="4">
    <location>
        <begin position="125"/>
        <end position="243"/>
    </location>
</feature>
<evidence type="ECO:0000259" key="3">
    <source>
        <dbReference type="Pfam" id="PF01408"/>
    </source>
</evidence>